<accession>U7QCK4</accession>
<dbReference type="Proteomes" id="UP000017127">
    <property type="component" value="Unassembled WGS sequence"/>
</dbReference>
<gene>
    <name evidence="1" type="ORF">M595_4451</name>
</gene>
<comment type="caution">
    <text evidence="1">The sequence shown here is derived from an EMBL/GenBank/DDBJ whole genome shotgun (WGS) entry which is preliminary data.</text>
</comment>
<evidence type="ECO:0000313" key="1">
    <source>
        <dbReference type="EMBL" id="ERT05599.1"/>
    </source>
</evidence>
<dbReference type="EMBL" id="AUZM01000053">
    <property type="protein sequence ID" value="ERT05599.1"/>
    <property type="molecule type" value="Genomic_DNA"/>
</dbReference>
<proteinExistence type="predicted"/>
<dbReference type="AlphaFoldDB" id="U7QCK4"/>
<reference evidence="1 2" key="1">
    <citation type="journal article" date="2013" name="Front. Microbiol.">
        <title>Comparative genomic analyses of the cyanobacterium, Lyngbya aestuarii BL J, a powerful hydrogen producer.</title>
        <authorList>
            <person name="Kothari A."/>
            <person name="Vaughn M."/>
            <person name="Garcia-Pichel F."/>
        </authorList>
    </citation>
    <scope>NUCLEOTIDE SEQUENCE [LARGE SCALE GENOMIC DNA]</scope>
    <source>
        <strain evidence="1 2">BL J</strain>
    </source>
</reference>
<keyword evidence="2" id="KW-1185">Reference proteome</keyword>
<name>U7QCK4_9CYAN</name>
<protein>
    <submittedName>
        <fullName evidence="1">Uncharacterized protein</fullName>
    </submittedName>
</protein>
<organism evidence="1 2">
    <name type="scientific">Lyngbya aestuarii BL J</name>
    <dbReference type="NCBI Taxonomy" id="1348334"/>
    <lineage>
        <taxon>Bacteria</taxon>
        <taxon>Bacillati</taxon>
        <taxon>Cyanobacteriota</taxon>
        <taxon>Cyanophyceae</taxon>
        <taxon>Oscillatoriophycideae</taxon>
        <taxon>Oscillatoriales</taxon>
        <taxon>Microcoleaceae</taxon>
        <taxon>Lyngbya</taxon>
    </lineage>
</organism>
<evidence type="ECO:0000313" key="2">
    <source>
        <dbReference type="Proteomes" id="UP000017127"/>
    </source>
</evidence>
<sequence>MLNNENDRTKFHKIDRIGTLWKEENLKISELEQAIRELLFQLWHSLENIHPLY</sequence>